<reference evidence="3 4" key="1">
    <citation type="submission" date="2016-10" db="EMBL/GenBank/DDBJ databases">
        <authorList>
            <person name="Varghese N."/>
            <person name="Submissions S."/>
        </authorList>
    </citation>
    <scope>NUCLEOTIDE SEQUENCE [LARGE SCALE GENOMIC DNA]</scope>
    <source>
        <strain evidence="4">YIM D21,KCTC 23444,ACCC 10710</strain>
    </source>
</reference>
<dbReference type="SUPFAM" id="SSF52540">
    <property type="entry name" value="P-loop containing nucleoside triphosphate hydrolases"/>
    <property type="match status" value="1"/>
</dbReference>
<dbReference type="OrthoDB" id="8337506at2"/>
<accession>A0A1I1V6W0</accession>
<dbReference type="SUPFAM" id="SSF46894">
    <property type="entry name" value="C-terminal effector domain of the bipartite response regulators"/>
    <property type="match status" value="1"/>
</dbReference>
<evidence type="ECO:0000256" key="1">
    <source>
        <dbReference type="ARBA" id="ARBA00023125"/>
    </source>
</evidence>
<dbReference type="AlphaFoldDB" id="A0A1I1V6W0"/>
<dbReference type="Pfam" id="PF00196">
    <property type="entry name" value="GerE"/>
    <property type="match status" value="1"/>
</dbReference>
<dbReference type="GO" id="GO:0003677">
    <property type="term" value="F:DNA binding"/>
    <property type="evidence" value="ECO:0007669"/>
    <property type="project" value="UniProtKB-KW"/>
</dbReference>
<gene>
    <name evidence="3" type="ORF">SAMN04515678_10336</name>
</gene>
<dbReference type="CDD" id="cd06170">
    <property type="entry name" value="LuxR_C_like"/>
    <property type="match status" value="1"/>
</dbReference>
<dbReference type="InterPro" id="IPR000792">
    <property type="entry name" value="Tscrpt_reg_LuxR_C"/>
</dbReference>
<sequence length="865" mass="93862">MPRARLVSEMLAARAPRLTVVTAPAGFGKTSFAGQWFRGLREQCRTAAWLSLDTEHRDAPHLLQHVIAALDQAMAAERRPGDLDTLSLPALLQVLRGVAGGLADDLTLFLDDYHLAQSDPAEAAVFKLCSEAAFARLRVVLISRGRPNFPLARLRLDREVRQIGVERLLFSVEETQALFGSSTRDTDWIAALAQRTEGWPMAVHMARVLSDEAQAAQDIWHGFATSDGDMGRYLIEQVISALPANVCDFLYATAALPAVSADLAAAVTEDPAARETFRTLADHGLPISVTDSGGQWIRYHPLLSGLLKEEAQRRGREPAGALTRAAAWFRDRGEIKTAVRHALLAGDAALAARMTEAEGGWRLIYLTARGGMSVFRQLSEHVAGIPLDRFPLTTLGLAVLFAKLGQLQAARHYLGLVTRTEAGDAGVERQGRLVHALLSLYDDSHLGPEELTGLEHDLATDRELGMVHRGLLLNLLSFNYLNQGRLQQSVAYGEQSVRCLKDCGAEFGALHLHIHIGQAQYLSGDPRSAQGSYARLIADARTHLGAGSDLEAIGQVLQSELDVQRGEIAGVTDRLGPALAHVADHDVWFDILAAGLTTQLRMALIEGRFADGHAAIDEARGAARRRGLHRLRALCDSERVRLMISEGELAEAQRLASLSGLGADRAHSRADNLLSTQLRGAVPALLWVRIWLARGAPERAADTLSTLTAMQAERLSTTRFVELQVLAIRIAVARGEPGAAAERLLELAYRAPLAEYRGSVLEEGPEVLDTFRTLAAQDGVPESARTRIAEIAPPTGHAVAADALTPREREIVALLSEGRTNKQIGLDLEMSENTVKFHLRNLFGKLEVTTRTAAVTAARGRGLID</sequence>
<evidence type="ECO:0000259" key="2">
    <source>
        <dbReference type="PROSITE" id="PS50043"/>
    </source>
</evidence>
<dbReference type="EMBL" id="FOMS01000003">
    <property type="protein sequence ID" value="SFD78565.1"/>
    <property type="molecule type" value="Genomic_DNA"/>
</dbReference>
<dbReference type="Proteomes" id="UP000325289">
    <property type="component" value="Unassembled WGS sequence"/>
</dbReference>
<feature type="domain" description="HTH luxR-type" evidence="2">
    <location>
        <begin position="797"/>
        <end position="862"/>
    </location>
</feature>
<keyword evidence="4" id="KW-1185">Reference proteome</keyword>
<dbReference type="GO" id="GO:0006355">
    <property type="term" value="P:regulation of DNA-templated transcription"/>
    <property type="evidence" value="ECO:0007669"/>
    <property type="project" value="InterPro"/>
</dbReference>
<dbReference type="PROSITE" id="PS00622">
    <property type="entry name" value="HTH_LUXR_1"/>
    <property type="match status" value="1"/>
</dbReference>
<protein>
    <submittedName>
        <fullName evidence="3">Transcriptional regulator /transcriptional regulator, LuxR family</fullName>
    </submittedName>
</protein>
<dbReference type="PANTHER" id="PTHR43214:SF43">
    <property type="entry name" value="TWO-COMPONENT RESPONSE REGULATOR"/>
    <property type="match status" value="1"/>
</dbReference>
<evidence type="ECO:0000313" key="4">
    <source>
        <dbReference type="Proteomes" id="UP000325289"/>
    </source>
</evidence>
<dbReference type="InterPro" id="IPR027417">
    <property type="entry name" value="P-loop_NTPase"/>
</dbReference>
<dbReference type="SMART" id="SM00421">
    <property type="entry name" value="HTH_LUXR"/>
    <property type="match status" value="1"/>
</dbReference>
<dbReference type="InterPro" id="IPR039420">
    <property type="entry name" value="WalR-like"/>
</dbReference>
<dbReference type="Pfam" id="PF25873">
    <property type="entry name" value="WHD_MalT"/>
    <property type="match status" value="1"/>
</dbReference>
<dbReference type="InterPro" id="IPR016032">
    <property type="entry name" value="Sig_transdc_resp-reg_C-effctor"/>
</dbReference>
<dbReference type="PRINTS" id="PR00038">
    <property type="entry name" value="HTHLUXR"/>
</dbReference>
<dbReference type="PROSITE" id="PS50043">
    <property type="entry name" value="HTH_LUXR_2"/>
    <property type="match status" value="1"/>
</dbReference>
<proteinExistence type="predicted"/>
<dbReference type="Gene3D" id="1.10.10.10">
    <property type="entry name" value="Winged helix-like DNA-binding domain superfamily/Winged helix DNA-binding domain"/>
    <property type="match status" value="1"/>
</dbReference>
<organism evidence="3 4">
    <name type="scientific">Roseivivax sediminis</name>
    <dbReference type="NCBI Taxonomy" id="936889"/>
    <lineage>
        <taxon>Bacteria</taxon>
        <taxon>Pseudomonadati</taxon>
        <taxon>Pseudomonadota</taxon>
        <taxon>Alphaproteobacteria</taxon>
        <taxon>Rhodobacterales</taxon>
        <taxon>Roseobacteraceae</taxon>
        <taxon>Roseivivax</taxon>
    </lineage>
</organism>
<name>A0A1I1V6W0_9RHOB</name>
<evidence type="ECO:0000313" key="3">
    <source>
        <dbReference type="EMBL" id="SFD78565.1"/>
    </source>
</evidence>
<dbReference type="RefSeq" id="WP_149754962.1">
    <property type="nucleotide sequence ID" value="NZ_FOMS01000003.1"/>
</dbReference>
<dbReference type="InterPro" id="IPR036388">
    <property type="entry name" value="WH-like_DNA-bd_sf"/>
</dbReference>
<keyword evidence="1" id="KW-0238">DNA-binding</keyword>
<dbReference type="InterPro" id="IPR059106">
    <property type="entry name" value="WHD_MalT"/>
</dbReference>
<dbReference type="PANTHER" id="PTHR43214">
    <property type="entry name" value="TWO-COMPONENT RESPONSE REGULATOR"/>
    <property type="match status" value="1"/>
</dbReference>